<accession>A0A7S3DHB3</accession>
<evidence type="ECO:0000259" key="3">
    <source>
        <dbReference type="PROSITE" id="PS50038"/>
    </source>
</evidence>
<reference evidence="4" key="1">
    <citation type="submission" date="2021-01" db="EMBL/GenBank/DDBJ databases">
        <authorList>
            <person name="Corre E."/>
            <person name="Pelletier E."/>
            <person name="Niang G."/>
            <person name="Scheremetjew M."/>
            <person name="Finn R."/>
            <person name="Kale V."/>
            <person name="Holt S."/>
            <person name="Cochrane G."/>
            <person name="Meng A."/>
            <person name="Brown T."/>
            <person name="Cohen L."/>
        </authorList>
    </citation>
    <scope>NUCLEOTIDE SEQUENCE</scope>
    <source>
        <strain evidence="4">NIES-2562</strain>
    </source>
</reference>
<keyword evidence="2" id="KW-0732">Signal</keyword>
<sequence length="381" mass="41763">MGGRGKLELISTLACLLFSLSFSRNLANHNLDLDTVTDRRWLETQPICCVSAGFAESEADLTKCIRAAKEGDPELKRVYEMECPKYIMQGENPDLEVVIRQSECSSLATDRGVLCSKYAVEEEEEDVNQLSLQSKYEDCDALSASTRTEVVSSLAEAATTGERCLCREGYLGHIPSSVAGRVGVGCQWRASDLEKKLDRLQTCKCRGIGYTTMSHCHLEESCLNAEADYTQASDVIISRNNNQPPSDACFAALDAAICAYHFSYCTSDSSLDRFPTVCKTTCDNLYSACNVTLNEVTLIEKCPGQLTNGEWDENLGRDADDEDCTARASLLFSSPFAPLLPFLSSFLTTFLPQTVVMCVSSSFSLFTVALFFSTSIIAIVS</sequence>
<feature type="signal peptide" evidence="2">
    <location>
        <begin position="1"/>
        <end position="23"/>
    </location>
</feature>
<keyword evidence="1" id="KW-1015">Disulfide bond</keyword>
<name>A0A7S3DHB3_9EUKA</name>
<dbReference type="PROSITE" id="PS50038">
    <property type="entry name" value="FZ"/>
    <property type="match status" value="1"/>
</dbReference>
<dbReference type="AlphaFoldDB" id="A0A7S3DHB3"/>
<dbReference type="InterPro" id="IPR020067">
    <property type="entry name" value="Frizzled_dom"/>
</dbReference>
<evidence type="ECO:0000256" key="1">
    <source>
        <dbReference type="ARBA" id="ARBA00023157"/>
    </source>
</evidence>
<protein>
    <recommendedName>
        <fullName evidence="3">FZ domain-containing protein</fullName>
    </recommendedName>
</protein>
<gene>
    <name evidence="4" type="ORF">PBIL07802_LOCUS20070</name>
</gene>
<organism evidence="4">
    <name type="scientific">Palpitomonas bilix</name>
    <dbReference type="NCBI Taxonomy" id="652834"/>
    <lineage>
        <taxon>Eukaryota</taxon>
        <taxon>Eukaryota incertae sedis</taxon>
    </lineage>
</organism>
<evidence type="ECO:0000256" key="2">
    <source>
        <dbReference type="SAM" id="SignalP"/>
    </source>
</evidence>
<proteinExistence type="predicted"/>
<feature type="domain" description="FZ" evidence="3">
    <location>
        <begin position="186"/>
        <end position="327"/>
    </location>
</feature>
<feature type="chain" id="PRO_5031137467" description="FZ domain-containing protein" evidence="2">
    <location>
        <begin position="24"/>
        <end position="381"/>
    </location>
</feature>
<dbReference type="EMBL" id="HBIB01030951">
    <property type="protein sequence ID" value="CAE0257809.1"/>
    <property type="molecule type" value="Transcribed_RNA"/>
</dbReference>
<evidence type="ECO:0000313" key="4">
    <source>
        <dbReference type="EMBL" id="CAE0257809.1"/>
    </source>
</evidence>